<dbReference type="InterPro" id="IPR002110">
    <property type="entry name" value="Ankyrin_rpt"/>
</dbReference>
<reference evidence="4" key="1">
    <citation type="submission" date="2020-07" db="EMBL/GenBank/DDBJ databases">
        <title>The High-quality genome of the commercially important snow crab, Chionoecetes opilio.</title>
        <authorList>
            <person name="Jeong J.-H."/>
            <person name="Ryu S."/>
        </authorList>
    </citation>
    <scope>NUCLEOTIDE SEQUENCE</scope>
    <source>
        <strain evidence="4">MADBK_172401_WGS</strain>
        <tissue evidence="4">Digestive gland</tissue>
    </source>
</reference>
<evidence type="ECO:0000256" key="2">
    <source>
        <dbReference type="ARBA" id="ARBA00023043"/>
    </source>
</evidence>
<dbReference type="Gene3D" id="1.25.40.20">
    <property type="entry name" value="Ankyrin repeat-containing domain"/>
    <property type="match status" value="1"/>
</dbReference>
<dbReference type="SUPFAM" id="SSF48403">
    <property type="entry name" value="Ankyrin repeat"/>
    <property type="match status" value="1"/>
</dbReference>
<keyword evidence="4" id="KW-0418">Kinase</keyword>
<dbReference type="Pfam" id="PF12796">
    <property type="entry name" value="Ank_2"/>
    <property type="match status" value="1"/>
</dbReference>
<dbReference type="FunFam" id="1.25.40.20:FF:000204">
    <property type="entry name" value="Diacylglycerol kinase"/>
    <property type="match status" value="1"/>
</dbReference>
<evidence type="ECO:0000256" key="1">
    <source>
        <dbReference type="ARBA" id="ARBA00022737"/>
    </source>
</evidence>
<name>A0A8J5CQH7_CHIOP</name>
<dbReference type="AlphaFoldDB" id="A0A8J5CQH7"/>
<dbReference type="EMBL" id="JACEEZ010017852">
    <property type="protein sequence ID" value="KAG0717286.1"/>
    <property type="molecule type" value="Genomic_DNA"/>
</dbReference>
<dbReference type="InterPro" id="IPR036770">
    <property type="entry name" value="Ankyrin_rpt-contain_sf"/>
</dbReference>
<accession>A0A8J5CQH7</accession>
<organism evidence="4 5">
    <name type="scientific">Chionoecetes opilio</name>
    <name type="common">Atlantic snow crab</name>
    <name type="synonym">Cancer opilio</name>
    <dbReference type="NCBI Taxonomy" id="41210"/>
    <lineage>
        <taxon>Eukaryota</taxon>
        <taxon>Metazoa</taxon>
        <taxon>Ecdysozoa</taxon>
        <taxon>Arthropoda</taxon>
        <taxon>Crustacea</taxon>
        <taxon>Multicrustacea</taxon>
        <taxon>Malacostraca</taxon>
        <taxon>Eumalacostraca</taxon>
        <taxon>Eucarida</taxon>
        <taxon>Decapoda</taxon>
        <taxon>Pleocyemata</taxon>
        <taxon>Brachyura</taxon>
        <taxon>Eubrachyura</taxon>
        <taxon>Majoidea</taxon>
        <taxon>Majidae</taxon>
        <taxon>Chionoecetes</taxon>
    </lineage>
</organism>
<evidence type="ECO:0000313" key="4">
    <source>
        <dbReference type="EMBL" id="KAG0717286.1"/>
    </source>
</evidence>
<comment type="caution">
    <text evidence="4">The sequence shown here is derived from an EMBL/GenBank/DDBJ whole genome shotgun (WGS) entry which is preliminary data.</text>
</comment>
<dbReference type="Proteomes" id="UP000770661">
    <property type="component" value="Unassembled WGS sequence"/>
</dbReference>
<proteinExistence type="predicted"/>
<keyword evidence="5" id="KW-1185">Reference proteome</keyword>
<sequence>MFLCSNLYLQLPLPLFPLISFEQALLSASLTLLSCPQLKDLHSQGYSLLSIDSHGQTALHFGARHGFKDIVRYLIASAPACILDMVDNERGQTALHQAAQNRRRTVCCMLVAAGASLTISDLQGNNPRALAQHADDQELAAYLESQEQFQTMVHEDLETTV</sequence>
<dbReference type="SMART" id="SM00248">
    <property type="entry name" value="ANK"/>
    <property type="match status" value="2"/>
</dbReference>
<dbReference type="PROSITE" id="PS50088">
    <property type="entry name" value="ANK_REPEAT"/>
    <property type="match status" value="2"/>
</dbReference>
<evidence type="ECO:0000256" key="3">
    <source>
        <dbReference type="PROSITE-ProRule" id="PRU00023"/>
    </source>
</evidence>
<evidence type="ECO:0000313" key="5">
    <source>
        <dbReference type="Proteomes" id="UP000770661"/>
    </source>
</evidence>
<dbReference type="PANTHER" id="PTHR24173:SF74">
    <property type="entry name" value="ANKYRIN REPEAT DOMAIN-CONTAINING PROTEIN 16"/>
    <property type="match status" value="1"/>
</dbReference>
<keyword evidence="2 3" id="KW-0040">ANK repeat</keyword>
<protein>
    <submittedName>
        <fullName evidence="4">Eye-specific diacylglycerol kinase</fullName>
    </submittedName>
</protein>
<gene>
    <name evidence="4" type="primary">rdgA_0</name>
    <name evidence="4" type="ORF">GWK47_054767</name>
</gene>
<dbReference type="PANTHER" id="PTHR24173">
    <property type="entry name" value="ANKYRIN REPEAT CONTAINING"/>
    <property type="match status" value="1"/>
</dbReference>
<dbReference type="GO" id="GO:0016301">
    <property type="term" value="F:kinase activity"/>
    <property type="evidence" value="ECO:0007669"/>
    <property type="project" value="UniProtKB-KW"/>
</dbReference>
<keyword evidence="4" id="KW-0808">Transferase</keyword>
<dbReference type="PROSITE" id="PS50297">
    <property type="entry name" value="ANK_REP_REGION"/>
    <property type="match status" value="2"/>
</dbReference>
<feature type="repeat" description="ANK" evidence="3">
    <location>
        <begin position="90"/>
        <end position="122"/>
    </location>
</feature>
<dbReference type="OrthoDB" id="242257at2759"/>
<keyword evidence="1" id="KW-0677">Repeat</keyword>
<feature type="repeat" description="ANK" evidence="3">
    <location>
        <begin position="54"/>
        <end position="75"/>
    </location>
</feature>